<evidence type="ECO:0008006" key="5">
    <source>
        <dbReference type="Google" id="ProtNLM"/>
    </source>
</evidence>
<accession>A0A381RG02</accession>
<dbReference type="PROSITE" id="PS51463">
    <property type="entry name" value="P_GLUCOSE_ISOMERASE_3"/>
    <property type="match status" value="1"/>
</dbReference>
<dbReference type="SUPFAM" id="SSF53697">
    <property type="entry name" value="SIS domain"/>
    <property type="match status" value="1"/>
</dbReference>
<protein>
    <recommendedName>
        <fullName evidence="5">Glucose-6-phosphate isomerase</fullName>
    </recommendedName>
</protein>
<dbReference type="PANTHER" id="PTHR11469">
    <property type="entry name" value="GLUCOSE-6-PHOSPHATE ISOMERASE"/>
    <property type="match status" value="1"/>
</dbReference>
<gene>
    <name evidence="4" type="ORF">METZ01_LOCUS43586</name>
</gene>
<dbReference type="GO" id="GO:0097367">
    <property type="term" value="F:carbohydrate derivative binding"/>
    <property type="evidence" value="ECO:0007669"/>
    <property type="project" value="InterPro"/>
</dbReference>
<dbReference type="GO" id="GO:0006094">
    <property type="term" value="P:gluconeogenesis"/>
    <property type="evidence" value="ECO:0007669"/>
    <property type="project" value="UniProtKB-KW"/>
</dbReference>
<keyword evidence="1" id="KW-0312">Gluconeogenesis</keyword>
<dbReference type="PANTHER" id="PTHR11469:SF1">
    <property type="entry name" value="GLUCOSE-6-PHOSPHATE ISOMERASE"/>
    <property type="match status" value="1"/>
</dbReference>
<dbReference type="GO" id="GO:0004347">
    <property type="term" value="F:glucose-6-phosphate isomerase activity"/>
    <property type="evidence" value="ECO:0007669"/>
    <property type="project" value="InterPro"/>
</dbReference>
<dbReference type="GO" id="GO:0005829">
    <property type="term" value="C:cytosol"/>
    <property type="evidence" value="ECO:0007669"/>
    <property type="project" value="TreeGrafter"/>
</dbReference>
<dbReference type="CDD" id="cd05015">
    <property type="entry name" value="SIS_PGI_1"/>
    <property type="match status" value="1"/>
</dbReference>
<evidence type="ECO:0000313" key="4">
    <source>
        <dbReference type="EMBL" id="SUZ90732.1"/>
    </source>
</evidence>
<dbReference type="AlphaFoldDB" id="A0A381RG02"/>
<keyword evidence="3" id="KW-0413">Isomerase</keyword>
<reference evidence="4" key="1">
    <citation type="submission" date="2018-05" db="EMBL/GenBank/DDBJ databases">
        <authorList>
            <person name="Lanie J.A."/>
            <person name="Ng W.-L."/>
            <person name="Kazmierczak K.M."/>
            <person name="Andrzejewski T.M."/>
            <person name="Davidsen T.M."/>
            <person name="Wayne K.J."/>
            <person name="Tettelin H."/>
            <person name="Glass J.I."/>
            <person name="Rusch D."/>
            <person name="Podicherti R."/>
            <person name="Tsui H.-C.T."/>
            <person name="Winkler M.E."/>
        </authorList>
    </citation>
    <scope>NUCLEOTIDE SEQUENCE</scope>
</reference>
<dbReference type="EMBL" id="UINC01001918">
    <property type="protein sequence ID" value="SUZ90732.1"/>
    <property type="molecule type" value="Genomic_DNA"/>
</dbReference>
<evidence type="ECO:0000256" key="1">
    <source>
        <dbReference type="ARBA" id="ARBA00022432"/>
    </source>
</evidence>
<sequence length="585" mass="63131">MSNQDPNRQRISGSGRFQDALRQETARWQGEALVARMWGKDAKLWTGGDETKWLGWLDIVALQQERLAHFDALARMAAKEFTDVVILGMGGSSLCSKVLVGSFTGLGGRPKLHILDSTVPAQITRLEAALDPRRSLFIVASKSGVTIESILLYQYFLDRVKAQAGERAGEHFIAITDPGSTLEAIAKRDGFRMLIHGLPSIGGRFSALSDFGLVPAAILGLDVSRLLNRAAEMVQECGPTSSAGNNPGVQLGLALALAGADGRDKVTFIASSGVKAFGSWLEQLIGESTGKDGRGLILVDGESVGSPEDYGDDRLFVSLELDSENGQGSVSPVGGLESAGHPIVRIKLRDVYDLGQEFFRWELATAVAGVVLGVNPFNQPDVEMGKVATKTLTDQLESRGSLSLERPCAEGQGLRMFSDDQYLMTLEGVTDSVDRLMRAHLDSLRLGDYFALLAYLDMNLINTEVLSRIRHAVREVQKVATCLNFGPQYLHSTGQFYKGGPNTGVFLEVTADDTVDLPIPGLAYSFGALNMAQARGDFVVLSELKRRVIRVHLGADVATGLSKLERIVHQALAHGSSDSKNSEVT</sequence>
<dbReference type="InterPro" id="IPR035476">
    <property type="entry name" value="SIS_PGI_1"/>
</dbReference>
<name>A0A381RG02_9ZZZZ</name>
<evidence type="ECO:0000256" key="2">
    <source>
        <dbReference type="ARBA" id="ARBA00023152"/>
    </source>
</evidence>
<dbReference type="GO" id="GO:0006096">
    <property type="term" value="P:glycolytic process"/>
    <property type="evidence" value="ECO:0007669"/>
    <property type="project" value="UniProtKB-KW"/>
</dbReference>
<dbReference type="InterPro" id="IPR001672">
    <property type="entry name" value="G6P_Isomerase"/>
</dbReference>
<evidence type="ECO:0000256" key="3">
    <source>
        <dbReference type="ARBA" id="ARBA00023235"/>
    </source>
</evidence>
<dbReference type="Gene3D" id="3.40.50.10490">
    <property type="entry name" value="Glucose-6-phosphate isomerase like protein, domain 1"/>
    <property type="match status" value="3"/>
</dbReference>
<proteinExistence type="predicted"/>
<dbReference type="GO" id="GO:0051156">
    <property type="term" value="P:glucose 6-phosphate metabolic process"/>
    <property type="evidence" value="ECO:0007669"/>
    <property type="project" value="TreeGrafter"/>
</dbReference>
<dbReference type="GO" id="GO:0048029">
    <property type="term" value="F:monosaccharide binding"/>
    <property type="evidence" value="ECO:0007669"/>
    <property type="project" value="TreeGrafter"/>
</dbReference>
<keyword evidence="2" id="KW-0324">Glycolysis</keyword>
<organism evidence="4">
    <name type="scientific">marine metagenome</name>
    <dbReference type="NCBI Taxonomy" id="408172"/>
    <lineage>
        <taxon>unclassified sequences</taxon>
        <taxon>metagenomes</taxon>
        <taxon>ecological metagenomes</taxon>
    </lineage>
</organism>
<dbReference type="NCBIfam" id="NF007080">
    <property type="entry name" value="PRK09533.1"/>
    <property type="match status" value="1"/>
</dbReference>
<dbReference type="InterPro" id="IPR046348">
    <property type="entry name" value="SIS_dom_sf"/>
</dbReference>
<dbReference type="Pfam" id="PF00342">
    <property type="entry name" value="PGI"/>
    <property type="match status" value="1"/>
</dbReference>